<dbReference type="FunFam" id="3.40.50.1100:FF:000007">
    <property type="entry name" value="L-threonine dehydratase catabolic TdcB"/>
    <property type="match status" value="1"/>
</dbReference>
<dbReference type="eggNOG" id="COG1171">
    <property type="taxonomic scope" value="Bacteria"/>
</dbReference>
<dbReference type="RefSeq" id="WP_012122804.1">
    <property type="nucleotide sequence ID" value="NC_009767.1"/>
</dbReference>
<proteinExistence type="inferred from homology"/>
<dbReference type="GO" id="GO:0005524">
    <property type="term" value="F:ATP binding"/>
    <property type="evidence" value="ECO:0007669"/>
    <property type="project" value="TreeGrafter"/>
</dbReference>
<comment type="cofactor">
    <cofactor evidence="3">
        <name>pyridoxal 5'-phosphate</name>
        <dbReference type="ChEBI" id="CHEBI:597326"/>
    </cofactor>
</comment>
<dbReference type="KEGG" id="rca:Rcas_4359"/>
<reference evidence="14 15" key="1">
    <citation type="submission" date="2007-08" db="EMBL/GenBank/DDBJ databases">
        <title>Complete sequence of Roseiflexus castenholzii DSM 13941.</title>
        <authorList>
            <consortium name="US DOE Joint Genome Institute"/>
            <person name="Copeland A."/>
            <person name="Lucas S."/>
            <person name="Lapidus A."/>
            <person name="Barry K."/>
            <person name="Glavina del Rio T."/>
            <person name="Dalin E."/>
            <person name="Tice H."/>
            <person name="Pitluck S."/>
            <person name="Thompson L.S."/>
            <person name="Brettin T."/>
            <person name="Bruce D."/>
            <person name="Detter J.C."/>
            <person name="Han C."/>
            <person name="Tapia R."/>
            <person name="Schmutz J."/>
            <person name="Larimer F."/>
            <person name="Land M."/>
            <person name="Hauser L."/>
            <person name="Kyrpides N."/>
            <person name="Mikhailova N."/>
            <person name="Bryant D.A."/>
            <person name="Hanada S."/>
            <person name="Tsukatani Y."/>
            <person name="Richardson P."/>
        </authorList>
    </citation>
    <scope>NUCLEOTIDE SEQUENCE [LARGE SCALE GENOMIC DNA]</scope>
    <source>
        <strain evidence="15">DSM 13941 / HLO8</strain>
    </source>
</reference>
<evidence type="ECO:0000256" key="11">
    <source>
        <dbReference type="ARBA" id="ARBA00025527"/>
    </source>
</evidence>
<dbReference type="Proteomes" id="UP000000263">
    <property type="component" value="Chromosome"/>
</dbReference>
<evidence type="ECO:0000256" key="8">
    <source>
        <dbReference type="ARBA" id="ARBA00022842"/>
    </source>
</evidence>
<name>A7NS37_ROSCS</name>
<evidence type="ECO:0000259" key="13">
    <source>
        <dbReference type="Pfam" id="PF00291"/>
    </source>
</evidence>
<evidence type="ECO:0000256" key="6">
    <source>
        <dbReference type="ARBA" id="ARBA00010869"/>
    </source>
</evidence>
<dbReference type="FunFam" id="3.40.50.1100:FF:000005">
    <property type="entry name" value="Threonine dehydratase catabolic"/>
    <property type="match status" value="1"/>
</dbReference>
<dbReference type="EC" id="4.3.1.19" evidence="7"/>
<keyword evidence="15" id="KW-1185">Reference proteome</keyword>
<evidence type="ECO:0000256" key="7">
    <source>
        <dbReference type="ARBA" id="ARBA00012096"/>
    </source>
</evidence>
<keyword evidence="8" id="KW-0460">Magnesium</keyword>
<dbReference type="GO" id="GO:0000287">
    <property type="term" value="F:magnesium ion binding"/>
    <property type="evidence" value="ECO:0007669"/>
    <property type="project" value="TreeGrafter"/>
</dbReference>
<comment type="cofactor">
    <cofactor evidence="5">
        <name>Mg(2+)</name>
        <dbReference type="ChEBI" id="CHEBI:18420"/>
    </cofactor>
</comment>
<dbReference type="InterPro" id="IPR000634">
    <property type="entry name" value="Ser/Thr_deHydtase_PyrdxlP-BS"/>
</dbReference>
<comment type="catalytic activity">
    <reaction evidence="1">
        <text>L-threonine = 2-oxobutanoate + NH4(+)</text>
        <dbReference type="Rhea" id="RHEA:22108"/>
        <dbReference type="ChEBI" id="CHEBI:16763"/>
        <dbReference type="ChEBI" id="CHEBI:28938"/>
        <dbReference type="ChEBI" id="CHEBI:57926"/>
        <dbReference type="EC" id="4.3.1.19"/>
    </reaction>
</comment>
<dbReference type="SUPFAM" id="SSF53686">
    <property type="entry name" value="Tryptophan synthase beta subunit-like PLP-dependent enzymes"/>
    <property type="match status" value="1"/>
</dbReference>
<comment type="function">
    <text evidence="11">Catalyzes the anaerobic formation of alpha-ketobutyrate and ammonia from threonine in a two-step reaction. The first step involved a dehydration of threonine and a production of enamine intermediates (aminocrotonate), which tautomerizes to its imine form (iminobutyrate). Both intermediates are unstable and short-lived. The second step is the nonenzymatic hydrolysis of the enamine/imine intermediates to form 2-ketobutyrate and free ammonia. In the low water environment of the cell, the second step is accelerated by RidA.</text>
</comment>
<protein>
    <recommendedName>
        <fullName evidence="7">threonine ammonia-lyase</fullName>
        <ecNumber evidence="7">4.3.1.19</ecNumber>
    </recommendedName>
    <alternativeName>
        <fullName evidence="12">Threonine deaminase</fullName>
    </alternativeName>
</protein>
<evidence type="ECO:0000256" key="9">
    <source>
        <dbReference type="ARBA" id="ARBA00022898"/>
    </source>
</evidence>
<dbReference type="CDD" id="cd01562">
    <property type="entry name" value="Thr-dehyd"/>
    <property type="match status" value="1"/>
</dbReference>
<dbReference type="PROSITE" id="PS00165">
    <property type="entry name" value="DEHYDRATASE_SER_THR"/>
    <property type="match status" value="1"/>
</dbReference>
<gene>
    <name evidence="14" type="ordered locus">Rcas_4359</name>
</gene>
<dbReference type="PANTHER" id="PTHR43050">
    <property type="entry name" value="SERINE / THREONINE RACEMASE FAMILY MEMBER"/>
    <property type="match status" value="1"/>
</dbReference>
<dbReference type="STRING" id="383372.Rcas_4359"/>
<dbReference type="GO" id="GO:0070179">
    <property type="term" value="P:D-serine biosynthetic process"/>
    <property type="evidence" value="ECO:0007669"/>
    <property type="project" value="TreeGrafter"/>
</dbReference>
<evidence type="ECO:0000256" key="10">
    <source>
        <dbReference type="ARBA" id="ARBA00023239"/>
    </source>
</evidence>
<evidence type="ECO:0000256" key="12">
    <source>
        <dbReference type="ARBA" id="ARBA00031427"/>
    </source>
</evidence>
<dbReference type="Gene3D" id="3.40.50.1100">
    <property type="match status" value="2"/>
</dbReference>
<evidence type="ECO:0000313" key="14">
    <source>
        <dbReference type="EMBL" id="ABU60383.1"/>
    </source>
</evidence>
<evidence type="ECO:0000256" key="2">
    <source>
        <dbReference type="ARBA" id="ARBA00001913"/>
    </source>
</evidence>
<keyword evidence="10" id="KW-0456">Lyase</keyword>
<dbReference type="GO" id="GO:0030378">
    <property type="term" value="F:serine racemase activity"/>
    <property type="evidence" value="ECO:0007669"/>
    <property type="project" value="TreeGrafter"/>
</dbReference>
<feature type="domain" description="Tryptophan synthase beta chain-like PALP" evidence="13">
    <location>
        <begin position="23"/>
        <end position="306"/>
    </location>
</feature>
<dbReference type="GO" id="GO:0018114">
    <property type="term" value="F:threonine racemase activity"/>
    <property type="evidence" value="ECO:0007669"/>
    <property type="project" value="TreeGrafter"/>
</dbReference>
<dbReference type="InterPro" id="IPR036052">
    <property type="entry name" value="TrpB-like_PALP_sf"/>
</dbReference>
<evidence type="ECO:0000313" key="15">
    <source>
        <dbReference type="Proteomes" id="UP000000263"/>
    </source>
</evidence>
<organism evidence="14 15">
    <name type="scientific">Roseiflexus castenholzii (strain DSM 13941 / HLO8)</name>
    <dbReference type="NCBI Taxonomy" id="383372"/>
    <lineage>
        <taxon>Bacteria</taxon>
        <taxon>Bacillati</taxon>
        <taxon>Chloroflexota</taxon>
        <taxon>Chloroflexia</taxon>
        <taxon>Chloroflexales</taxon>
        <taxon>Roseiflexineae</taxon>
        <taxon>Roseiflexaceae</taxon>
        <taxon>Roseiflexus</taxon>
    </lineage>
</organism>
<comment type="cofactor">
    <cofactor evidence="2">
        <name>Ca(2+)</name>
        <dbReference type="ChEBI" id="CHEBI:29108"/>
    </cofactor>
</comment>
<dbReference type="AlphaFoldDB" id="A7NS37"/>
<evidence type="ECO:0000256" key="4">
    <source>
        <dbReference type="ARBA" id="ARBA00001936"/>
    </source>
</evidence>
<evidence type="ECO:0000256" key="1">
    <source>
        <dbReference type="ARBA" id="ARBA00001274"/>
    </source>
</evidence>
<comment type="cofactor">
    <cofactor evidence="4">
        <name>Mn(2+)</name>
        <dbReference type="ChEBI" id="CHEBI:29035"/>
    </cofactor>
</comment>
<dbReference type="InterPro" id="IPR001926">
    <property type="entry name" value="TrpB-like_PALP"/>
</dbReference>
<dbReference type="GO" id="GO:0003941">
    <property type="term" value="F:L-serine ammonia-lyase activity"/>
    <property type="evidence" value="ECO:0007669"/>
    <property type="project" value="TreeGrafter"/>
</dbReference>
<evidence type="ECO:0000256" key="3">
    <source>
        <dbReference type="ARBA" id="ARBA00001933"/>
    </source>
</evidence>
<sequence length="321" mass="34139">MTDIISFNDVLSARDRLHGIAHTTPVATSRTLDARTRRALFLKCENLQRGGAFKFRGAYNLISRLTDDARRRGVVAYSSGNHAQGVALAARLLETPAIICMPSDAPAVKVEATRGYGAEIVFYDRMRDDRAALAQRIATEHGATLVPPYDHPHIMAGQGTAALELLEQVDGIDTLVVPVGGGGLISGCAIAAHGVNPAIQVIGVEPEDADDTRRSLEAGTRITIPPPTTIADGLRVTTPGALTFPIVQRHVAQIVTVSDDEIREAIRFVMLRMKLVVEPSGAAGIAAALAGRLPDSAQRVGIIVCGGNIDPPLLASLWEER</sequence>
<dbReference type="Pfam" id="PF00291">
    <property type="entry name" value="PALP"/>
    <property type="match status" value="1"/>
</dbReference>
<evidence type="ECO:0000256" key="5">
    <source>
        <dbReference type="ARBA" id="ARBA00001946"/>
    </source>
</evidence>
<keyword evidence="9" id="KW-0663">Pyridoxal phosphate</keyword>
<dbReference type="GO" id="GO:0004794">
    <property type="term" value="F:threonine deaminase activity"/>
    <property type="evidence" value="ECO:0007669"/>
    <property type="project" value="UniProtKB-EC"/>
</dbReference>
<dbReference type="PANTHER" id="PTHR43050:SF1">
    <property type="entry name" value="SERINE RACEMASE"/>
    <property type="match status" value="1"/>
</dbReference>
<dbReference type="EMBL" id="CP000804">
    <property type="protein sequence ID" value="ABU60383.1"/>
    <property type="molecule type" value="Genomic_DNA"/>
</dbReference>
<dbReference type="HOGENOM" id="CLU_021152_4_2_0"/>
<comment type="similarity">
    <text evidence="6">Belongs to the serine/threonine dehydratase family.</text>
</comment>
<dbReference type="GO" id="GO:0030170">
    <property type="term" value="F:pyridoxal phosphate binding"/>
    <property type="evidence" value="ECO:0007669"/>
    <property type="project" value="InterPro"/>
</dbReference>
<accession>A7NS37</accession>